<dbReference type="PANTHER" id="PTHR42847:SF4">
    <property type="entry name" value="ALKANESULFONATE MONOOXYGENASE-RELATED"/>
    <property type="match status" value="1"/>
</dbReference>
<keyword evidence="3" id="KW-0560">Oxidoreductase</keyword>
<dbReference type="GO" id="GO:0008726">
    <property type="term" value="F:alkanesulfonate monooxygenase activity"/>
    <property type="evidence" value="ECO:0007669"/>
    <property type="project" value="TreeGrafter"/>
</dbReference>
<proteinExistence type="predicted"/>
<evidence type="ECO:0000256" key="3">
    <source>
        <dbReference type="ARBA" id="ARBA00023002"/>
    </source>
</evidence>
<organism evidence="7">
    <name type="scientific">freshwater metagenome</name>
    <dbReference type="NCBI Taxonomy" id="449393"/>
    <lineage>
        <taxon>unclassified sequences</taxon>
        <taxon>metagenomes</taxon>
        <taxon>ecological metagenomes</taxon>
    </lineage>
</organism>
<evidence type="ECO:0000256" key="4">
    <source>
        <dbReference type="ARBA" id="ARBA00023033"/>
    </source>
</evidence>
<dbReference type="GO" id="GO:0046306">
    <property type="term" value="P:alkanesulfonate catabolic process"/>
    <property type="evidence" value="ECO:0007669"/>
    <property type="project" value="TreeGrafter"/>
</dbReference>
<dbReference type="Gene3D" id="3.20.20.30">
    <property type="entry name" value="Luciferase-like domain"/>
    <property type="match status" value="1"/>
</dbReference>
<dbReference type="EMBL" id="CAFBLR010000007">
    <property type="protein sequence ID" value="CAB4860002.1"/>
    <property type="molecule type" value="Genomic_DNA"/>
</dbReference>
<keyword evidence="4" id="KW-0503">Monooxygenase</keyword>
<dbReference type="EMBL" id="CAFBQP010000004">
    <property type="protein sequence ID" value="CAB5052798.1"/>
    <property type="molecule type" value="Genomic_DNA"/>
</dbReference>
<dbReference type="InterPro" id="IPR036661">
    <property type="entry name" value="Luciferase-like_sf"/>
</dbReference>
<evidence type="ECO:0000259" key="5">
    <source>
        <dbReference type="Pfam" id="PF00296"/>
    </source>
</evidence>
<name>A0A6J6TJ00_9ZZZZ</name>
<evidence type="ECO:0000313" key="9">
    <source>
        <dbReference type="EMBL" id="CAB5052798.1"/>
    </source>
</evidence>
<dbReference type="InterPro" id="IPR011251">
    <property type="entry name" value="Luciferase-like_dom"/>
</dbReference>
<dbReference type="EMBL" id="CAEZYY010000007">
    <property type="protein sequence ID" value="CAB4747250.1"/>
    <property type="molecule type" value="Genomic_DNA"/>
</dbReference>
<feature type="domain" description="Luciferase-like" evidence="5">
    <location>
        <begin position="18"/>
        <end position="238"/>
    </location>
</feature>
<dbReference type="AlphaFoldDB" id="A0A6J6TJ00"/>
<evidence type="ECO:0000313" key="8">
    <source>
        <dbReference type="EMBL" id="CAB4860002.1"/>
    </source>
</evidence>
<dbReference type="SUPFAM" id="SSF51679">
    <property type="entry name" value="Bacterial luciferase-like"/>
    <property type="match status" value="1"/>
</dbReference>
<dbReference type="CDD" id="cd01097">
    <property type="entry name" value="Tetrahydromethanopterin_reductase"/>
    <property type="match status" value="1"/>
</dbReference>
<evidence type="ECO:0000256" key="2">
    <source>
        <dbReference type="ARBA" id="ARBA00022643"/>
    </source>
</evidence>
<evidence type="ECO:0000313" key="6">
    <source>
        <dbReference type="EMBL" id="CAB4699951.1"/>
    </source>
</evidence>
<dbReference type="InterPro" id="IPR019921">
    <property type="entry name" value="Lucif-like_OxRdtase_Rv2161c"/>
</dbReference>
<keyword evidence="1" id="KW-0285">Flavoprotein</keyword>
<gene>
    <name evidence="6" type="ORF">UFOPK2602_00534</name>
    <name evidence="7" type="ORF">UFOPK2806_00790</name>
    <name evidence="8" type="ORF">UFOPK3417_00168</name>
    <name evidence="9" type="ORF">UFOPK4306_00181</name>
</gene>
<evidence type="ECO:0000313" key="7">
    <source>
        <dbReference type="EMBL" id="CAB4747250.1"/>
    </source>
</evidence>
<dbReference type="Pfam" id="PF00296">
    <property type="entry name" value="Bac_luciferase"/>
    <property type="match status" value="1"/>
</dbReference>
<dbReference type="EMBL" id="CAEZXX010000025">
    <property type="protein sequence ID" value="CAB4699951.1"/>
    <property type="molecule type" value="Genomic_DNA"/>
</dbReference>
<sequence>MQIGALIFPTDLSIRPDRLAIAMEERGFESLWVTEHTHIPVGRSTPWPGGPELPDMYRRTLDPFVALTAAAAVTSTLKVGTGVCLVAQHHAITLAKSVASVDLVSDGRFLFGVGVGWNEDEMEHHGVDPKKRRATVRETVLAMRGLWTEEEFGFEGEHVRFSPSWSWPKPVQWPSPPVIMGGAGGSVTFRHIVEYCDGWMPIHGRGNVLEKMPLLRSMAEEAGRNPNSIEVGVFGCPAKPEIIDAYAEQGVARVALGLPSAPEAEVLAVLDSYVPLLAR</sequence>
<keyword evidence="2" id="KW-0288">FMN</keyword>
<evidence type="ECO:0000256" key="1">
    <source>
        <dbReference type="ARBA" id="ARBA00022630"/>
    </source>
</evidence>
<accession>A0A6J6TJ00</accession>
<reference evidence="7" key="1">
    <citation type="submission" date="2020-05" db="EMBL/GenBank/DDBJ databases">
        <authorList>
            <person name="Chiriac C."/>
            <person name="Salcher M."/>
            <person name="Ghai R."/>
            <person name="Kavagutti S V."/>
        </authorList>
    </citation>
    <scope>NUCLEOTIDE SEQUENCE</scope>
</reference>
<protein>
    <submittedName>
        <fullName evidence="7">Unannotated protein</fullName>
    </submittedName>
</protein>
<dbReference type="NCBIfam" id="TIGR03619">
    <property type="entry name" value="F420_Rv2161c"/>
    <property type="match status" value="1"/>
</dbReference>
<dbReference type="PANTHER" id="PTHR42847">
    <property type="entry name" value="ALKANESULFONATE MONOOXYGENASE"/>
    <property type="match status" value="1"/>
</dbReference>
<dbReference type="InterPro" id="IPR050172">
    <property type="entry name" value="SsuD_RutA_monooxygenase"/>
</dbReference>